<feature type="transmembrane region" description="Helical" evidence="1">
    <location>
        <begin position="147"/>
        <end position="166"/>
    </location>
</feature>
<dbReference type="EMBL" id="RCHS01002452">
    <property type="protein sequence ID" value="RMX47249.1"/>
    <property type="molecule type" value="Genomic_DNA"/>
</dbReference>
<evidence type="ECO:0000313" key="3">
    <source>
        <dbReference type="Proteomes" id="UP000275408"/>
    </source>
</evidence>
<feature type="transmembrane region" description="Helical" evidence="1">
    <location>
        <begin position="48"/>
        <end position="72"/>
    </location>
</feature>
<dbReference type="OrthoDB" id="5960614at2759"/>
<keyword evidence="1" id="KW-0472">Membrane</keyword>
<reference evidence="2 3" key="1">
    <citation type="journal article" date="2018" name="Sci. Rep.">
        <title>Comparative analysis of the Pocillopora damicornis genome highlights role of immune system in coral evolution.</title>
        <authorList>
            <person name="Cunning R."/>
            <person name="Bay R.A."/>
            <person name="Gillette P."/>
            <person name="Baker A.C."/>
            <person name="Traylor-Knowles N."/>
        </authorList>
    </citation>
    <scope>NUCLEOTIDE SEQUENCE [LARGE SCALE GENOMIC DNA]</scope>
    <source>
        <strain evidence="2">RSMAS</strain>
        <tissue evidence="2">Whole animal</tissue>
    </source>
</reference>
<feature type="transmembrane region" description="Helical" evidence="1">
    <location>
        <begin position="122"/>
        <end position="141"/>
    </location>
</feature>
<feature type="transmembrane region" description="Helical" evidence="1">
    <location>
        <begin position="92"/>
        <end position="115"/>
    </location>
</feature>
<dbReference type="AlphaFoldDB" id="A0A3M6U127"/>
<comment type="caution">
    <text evidence="2">The sequence shown here is derived from an EMBL/GenBank/DDBJ whole genome shotgun (WGS) entry which is preliminary data.</text>
</comment>
<evidence type="ECO:0000313" key="2">
    <source>
        <dbReference type="EMBL" id="RMX47249.1"/>
    </source>
</evidence>
<dbReference type="OMA" id="RKIIYWG"/>
<name>A0A3M6U127_POCDA</name>
<evidence type="ECO:0000256" key="1">
    <source>
        <dbReference type="SAM" id="Phobius"/>
    </source>
</evidence>
<sequence>MDRSYGTPRSVDAVDPTSSYDAWPTLPSTRSISETSSRSRCFCCRLRLSWTAVSVVEIALMIVTVVAYYFLPKKFLERMLPLGTEVTEVSEWIMRMVGSMVSVQIVLLIGGIGWGNAVTRKIIYWGMLTGDVLLVAIHAAFVHSTESNWNAVNLSIVVLASTFALFRMITLICNPRWWLWVPEPNF</sequence>
<keyword evidence="1" id="KW-1133">Transmembrane helix</keyword>
<protein>
    <submittedName>
        <fullName evidence="2">Uncharacterized protein</fullName>
    </submittedName>
</protein>
<organism evidence="2 3">
    <name type="scientific">Pocillopora damicornis</name>
    <name type="common">Cauliflower coral</name>
    <name type="synonym">Millepora damicornis</name>
    <dbReference type="NCBI Taxonomy" id="46731"/>
    <lineage>
        <taxon>Eukaryota</taxon>
        <taxon>Metazoa</taxon>
        <taxon>Cnidaria</taxon>
        <taxon>Anthozoa</taxon>
        <taxon>Hexacorallia</taxon>
        <taxon>Scleractinia</taxon>
        <taxon>Astrocoeniina</taxon>
        <taxon>Pocilloporidae</taxon>
        <taxon>Pocillopora</taxon>
    </lineage>
</organism>
<accession>A0A3M6U127</accession>
<keyword evidence="3" id="KW-1185">Reference proteome</keyword>
<gene>
    <name evidence="2" type="ORF">pdam_00012911</name>
</gene>
<proteinExistence type="predicted"/>
<dbReference type="Proteomes" id="UP000275408">
    <property type="component" value="Unassembled WGS sequence"/>
</dbReference>
<keyword evidence="1" id="KW-0812">Transmembrane</keyword>